<evidence type="ECO:0000313" key="2">
    <source>
        <dbReference type="Proteomes" id="UP000193144"/>
    </source>
</evidence>
<comment type="caution">
    <text evidence="1">The sequence shown here is derived from an EMBL/GenBank/DDBJ whole genome shotgun (WGS) entry which is preliminary data.</text>
</comment>
<sequence>MTFYKAFMLQAHAFYEEIDSIPAAVIGTKSLFRHGKHWFVIHPLEPDQVAQLSSLVLDMLGKWVEHDMDRYQDIAHAHPQLKDFLEARWETLGNVWKEREKRGDHELGVNQGFLGDWEDICRAEVRDALEFWILGSDEESYGELFDGTTDAEYREALRRGANSQNTADPRAARLARVEEFARKLAEDTMRAAADGNFYTLGLPIIGDLDGEHFGLSGNTEHGVAM</sequence>
<name>A0A1Y2AAY8_9PLEO</name>
<dbReference type="Proteomes" id="UP000193144">
    <property type="component" value="Unassembled WGS sequence"/>
</dbReference>
<organism evidence="1 2">
    <name type="scientific">Clohesyomyces aquaticus</name>
    <dbReference type="NCBI Taxonomy" id="1231657"/>
    <lineage>
        <taxon>Eukaryota</taxon>
        <taxon>Fungi</taxon>
        <taxon>Dikarya</taxon>
        <taxon>Ascomycota</taxon>
        <taxon>Pezizomycotina</taxon>
        <taxon>Dothideomycetes</taxon>
        <taxon>Pleosporomycetidae</taxon>
        <taxon>Pleosporales</taxon>
        <taxon>Lindgomycetaceae</taxon>
        <taxon>Clohesyomyces</taxon>
    </lineage>
</organism>
<reference evidence="1 2" key="1">
    <citation type="submission" date="2016-07" db="EMBL/GenBank/DDBJ databases">
        <title>Pervasive Adenine N6-methylation of Active Genes in Fungi.</title>
        <authorList>
            <consortium name="DOE Joint Genome Institute"/>
            <person name="Mondo S.J."/>
            <person name="Dannebaum R.O."/>
            <person name="Kuo R.C."/>
            <person name="Labutti K."/>
            <person name="Haridas S."/>
            <person name="Kuo A."/>
            <person name="Salamov A."/>
            <person name="Ahrendt S.R."/>
            <person name="Lipzen A."/>
            <person name="Sullivan W."/>
            <person name="Andreopoulos W.B."/>
            <person name="Clum A."/>
            <person name="Lindquist E."/>
            <person name="Daum C."/>
            <person name="Ramamoorthy G.K."/>
            <person name="Gryganskyi A."/>
            <person name="Culley D."/>
            <person name="Magnuson J.K."/>
            <person name="James T.Y."/>
            <person name="O'Malley M.A."/>
            <person name="Stajich J.E."/>
            <person name="Spatafora J.W."/>
            <person name="Visel A."/>
            <person name="Grigoriev I.V."/>
        </authorList>
    </citation>
    <scope>NUCLEOTIDE SEQUENCE [LARGE SCALE GENOMIC DNA]</scope>
    <source>
        <strain evidence="1 2">CBS 115471</strain>
    </source>
</reference>
<proteinExistence type="predicted"/>
<dbReference type="EMBL" id="MCFA01000003">
    <property type="protein sequence ID" value="ORY19175.1"/>
    <property type="molecule type" value="Genomic_DNA"/>
</dbReference>
<keyword evidence="2" id="KW-1185">Reference proteome</keyword>
<accession>A0A1Y2AAY8</accession>
<dbReference type="OrthoDB" id="3684248at2759"/>
<protein>
    <submittedName>
        <fullName evidence="1">Uncharacterized protein</fullName>
    </submittedName>
</protein>
<gene>
    <name evidence="1" type="ORF">BCR34DRAFT_552673</name>
</gene>
<dbReference type="AlphaFoldDB" id="A0A1Y2AAY8"/>
<evidence type="ECO:0000313" key="1">
    <source>
        <dbReference type="EMBL" id="ORY19175.1"/>
    </source>
</evidence>